<accession>A0ABD7KPK2</accession>
<sequence length="103" mass="11726">MGDRQHSGFCFPLLPLAQDGIHRLYAIFNRFRSRVEFVQQATGTQFGKRVDGNNGIAAGFQRVDEVAQKRSVVAKKPDNTRQLGFLFQQVEHVLMIRHQKITG</sequence>
<gene>
    <name evidence="1" type="ORF">SAMEA2273187_00086</name>
</gene>
<evidence type="ECO:0000313" key="2">
    <source>
        <dbReference type="Proteomes" id="UP000077295"/>
    </source>
</evidence>
<evidence type="ECO:0000313" key="1">
    <source>
        <dbReference type="EMBL" id="SAD44772.1"/>
    </source>
</evidence>
<comment type="caution">
    <text evidence="1">The sequence shown here is derived from an EMBL/GenBank/DDBJ whole genome shotgun (WGS) entry which is preliminary data.</text>
</comment>
<name>A0ABD7KPK2_9ENTR</name>
<dbReference type="Proteomes" id="UP000077295">
    <property type="component" value="Unassembled WGS sequence"/>
</dbReference>
<protein>
    <submittedName>
        <fullName evidence="1">Uncharacterized protein</fullName>
    </submittedName>
</protein>
<proteinExistence type="predicted"/>
<dbReference type="EMBL" id="FKEV01000001">
    <property type="protein sequence ID" value="SAD44772.1"/>
    <property type="molecule type" value="Genomic_DNA"/>
</dbReference>
<reference evidence="1 2" key="1">
    <citation type="submission" date="2016-03" db="EMBL/GenBank/DDBJ databases">
        <authorList>
            <consortium name="Pathogen Informatics"/>
        </authorList>
    </citation>
    <scope>NUCLEOTIDE SEQUENCE [LARGE SCALE GENOMIC DNA]</scope>
    <source>
        <strain evidence="2">e552</strain>
    </source>
</reference>
<dbReference type="AlphaFoldDB" id="A0ABD7KPK2"/>
<organism evidence="1 2">
    <name type="scientific">Enterobacter hormaechei</name>
    <dbReference type="NCBI Taxonomy" id="158836"/>
    <lineage>
        <taxon>Bacteria</taxon>
        <taxon>Pseudomonadati</taxon>
        <taxon>Pseudomonadota</taxon>
        <taxon>Gammaproteobacteria</taxon>
        <taxon>Enterobacterales</taxon>
        <taxon>Enterobacteriaceae</taxon>
        <taxon>Enterobacter</taxon>
        <taxon>Enterobacter cloacae complex</taxon>
    </lineage>
</organism>